<feature type="coiled-coil region" evidence="4">
    <location>
        <begin position="991"/>
        <end position="1095"/>
    </location>
</feature>
<sequence>MSWFNASQLSSFAKQALTQAQKSIDRVLDIKEDETAWADTVITPFGEDGNSSVKRSWENSNWGENSEAPQAQVILSPTAITRPVTRTVVDESENFFSAFLSSPSANTVTDNTVVFKPPIKSQRLEEENYTSAKSAVQGKQKDETDSEIQRKNTYQNQRQDQESTDTSLQKPTCDDLKVNTDVNCDSIKAELDTDGPNDIKVTLESKPEDEPTSTCPDVTPENKDITLDTKEQKSEDRQSNTPSPPISTFSSGTSTTSDIEVLDHESVISESSVSSRQETADSKANLHLMQTSFQLLSASTEYSRLEEYPKLTESCSSSDAFERIDSFSVQSMDSRSEINSDDELPGRGCTLVSIAVSSSSPKSDVLDSSESKNVEDLSETLIVHSGEDTEMEESGRSATPVNLEQPDLLVATSQADEVNNVGHIALEQLQDTETLPKEDYTIEDMQRIVDELTIRLEKRESQLLSVSKEKATLEEAHDNLKDELVRLQEESSSVSLLKDEFTHRIAEAERKAQVACKERDIAKKEVKAIKEELATRLNSSESAEIMREKDEQIKGLMEEGEKLSKQQLNNSNIIKKLRVKEKDHEQTIAKQAKKMRELEEELQFLKQTLDGKEEVERQHRDNIRKLNMMVERQEKDHGKFQTDLDELQEKNRSLQAALDNSYRELAELHKANATKASEAHEVALSCELRAKEEICLALEKAKEESQKQQEALATQVADLRIALQRTEQQAGRKEDYLRQEIAELQQRLQEGESRNQELGQSVTSATRPLLRQIENLQATLAAQTSSWEKLEKNLSDRLTESQTLLASAIEKERAATEELLSIKTQISAMESQNSLLRQEKSRFQALLEVEKSRLSNLEEEHSRNQVELENVKMELRKAMEEARKEKSLLTGQLEMEKLKVEQEKKKALLAQDAAKEKERKSYGFPSMETAATTPTLSRSSSISGIDLPGLQTSLISQDDPHEHLYGSMNTSLSGSNTYDAVRLGAAGSSVIENLQAQLKLREGEIAQLQLEIGNLEKTRSLLAEEVVKMNNLNDDLEDKVKEIPKLQMQMKDLDQRYNTILQMYGEKAEEAEELRLDLEDVKNMYKTQIDELLKQRLT</sequence>
<keyword evidence="8" id="KW-1185">Reference proteome</keyword>
<evidence type="ECO:0000256" key="5">
    <source>
        <dbReference type="SAM" id="MobiDB-lite"/>
    </source>
</evidence>
<evidence type="ECO:0000256" key="4">
    <source>
        <dbReference type="SAM" id="Coils"/>
    </source>
</evidence>
<dbReference type="GO" id="GO:0005783">
    <property type="term" value="C:endoplasmic reticulum"/>
    <property type="evidence" value="ECO:0007669"/>
    <property type="project" value="TreeGrafter"/>
</dbReference>
<dbReference type="OrthoDB" id="74178at2759"/>
<accession>A0A8T2IZP6</accession>
<dbReference type="EMBL" id="JAACNH010000007">
    <property type="protein sequence ID" value="KAG8435881.1"/>
    <property type="molecule type" value="Genomic_DNA"/>
</dbReference>
<dbReference type="InterPro" id="IPR022092">
    <property type="entry name" value="TMF_DNA-bd"/>
</dbReference>
<dbReference type="AlphaFoldDB" id="A0A8T2IZP6"/>
<gene>
    <name evidence="7" type="ORF">GDO86_007105</name>
</gene>
<feature type="compositionally biased region" description="Low complexity" evidence="5">
    <location>
        <begin position="246"/>
        <end position="255"/>
    </location>
</feature>
<dbReference type="Pfam" id="PF12325">
    <property type="entry name" value="TMF_TATA_bd"/>
    <property type="match status" value="1"/>
</dbReference>
<dbReference type="GO" id="GO:0005794">
    <property type="term" value="C:Golgi apparatus"/>
    <property type="evidence" value="ECO:0007669"/>
    <property type="project" value="UniProtKB-SubCell"/>
</dbReference>
<dbReference type="InterPro" id="IPR022091">
    <property type="entry name" value="TMF_TATA-bd"/>
</dbReference>
<feature type="compositionally biased region" description="Polar residues" evidence="5">
    <location>
        <begin position="151"/>
        <end position="170"/>
    </location>
</feature>
<feature type="compositionally biased region" description="Polar residues" evidence="5">
    <location>
        <begin position="929"/>
        <end position="941"/>
    </location>
</feature>
<dbReference type="PANTHER" id="PTHR46515">
    <property type="entry name" value="TATA ELEMENT MODULATORY FACTOR TMF1"/>
    <property type="match status" value="1"/>
</dbReference>
<feature type="region of interest" description="Disordered" evidence="5">
    <location>
        <begin position="125"/>
        <end position="255"/>
    </location>
</feature>
<dbReference type="InterPro" id="IPR052602">
    <property type="entry name" value="Growth_transcription_reg"/>
</dbReference>
<evidence type="ECO:0000313" key="8">
    <source>
        <dbReference type="Proteomes" id="UP000812440"/>
    </source>
</evidence>
<comment type="caution">
    <text evidence="7">The sequence shown here is derived from an EMBL/GenBank/DDBJ whole genome shotgun (WGS) entry which is preliminary data.</text>
</comment>
<feature type="region of interest" description="Disordered" evidence="5">
    <location>
        <begin position="917"/>
        <end position="941"/>
    </location>
</feature>
<protein>
    <recommendedName>
        <fullName evidence="6">TATA element modulatory factor 1 TATA binding domain-containing protein</fullName>
    </recommendedName>
</protein>
<feature type="domain" description="TATA element modulatory factor 1 TATA binding" evidence="6">
    <location>
        <begin position="988"/>
        <end position="1092"/>
    </location>
</feature>
<organism evidence="7 8">
    <name type="scientific">Hymenochirus boettgeri</name>
    <name type="common">Congo dwarf clawed frog</name>
    <dbReference type="NCBI Taxonomy" id="247094"/>
    <lineage>
        <taxon>Eukaryota</taxon>
        <taxon>Metazoa</taxon>
        <taxon>Chordata</taxon>
        <taxon>Craniata</taxon>
        <taxon>Vertebrata</taxon>
        <taxon>Euteleostomi</taxon>
        <taxon>Amphibia</taxon>
        <taxon>Batrachia</taxon>
        <taxon>Anura</taxon>
        <taxon>Pipoidea</taxon>
        <taxon>Pipidae</taxon>
        <taxon>Pipinae</taxon>
        <taxon>Hymenochirus</taxon>
    </lineage>
</organism>
<evidence type="ECO:0000256" key="2">
    <source>
        <dbReference type="ARBA" id="ARBA00023034"/>
    </source>
</evidence>
<feature type="compositionally biased region" description="Basic and acidic residues" evidence="5">
    <location>
        <begin position="139"/>
        <end position="150"/>
    </location>
</feature>
<evidence type="ECO:0000259" key="6">
    <source>
        <dbReference type="Pfam" id="PF12325"/>
    </source>
</evidence>
<reference evidence="7" key="1">
    <citation type="thesis" date="2020" institute="ProQuest LLC" country="789 East Eisenhower Parkway, Ann Arbor, MI, USA">
        <title>Comparative Genomics and Chromosome Evolution.</title>
        <authorList>
            <person name="Mudd A.B."/>
        </authorList>
    </citation>
    <scope>NUCLEOTIDE SEQUENCE</scope>
    <source>
        <strain evidence="7">Female2</strain>
        <tissue evidence="7">Blood</tissue>
    </source>
</reference>
<keyword evidence="2" id="KW-0333">Golgi apparatus</keyword>
<keyword evidence="3 4" id="KW-0175">Coiled coil</keyword>
<evidence type="ECO:0000313" key="7">
    <source>
        <dbReference type="EMBL" id="KAG8435881.1"/>
    </source>
</evidence>
<comment type="subcellular location">
    <subcellularLocation>
        <location evidence="1">Golgi apparatus</location>
    </subcellularLocation>
</comment>
<evidence type="ECO:0000256" key="1">
    <source>
        <dbReference type="ARBA" id="ARBA00004555"/>
    </source>
</evidence>
<evidence type="ECO:0000256" key="3">
    <source>
        <dbReference type="ARBA" id="ARBA00023054"/>
    </source>
</evidence>
<dbReference type="Pfam" id="PF12329">
    <property type="entry name" value="TMF_DNA_bd"/>
    <property type="match status" value="1"/>
</dbReference>
<name>A0A8T2IZP6_9PIPI</name>
<proteinExistence type="predicted"/>
<feature type="compositionally biased region" description="Basic and acidic residues" evidence="5">
    <location>
        <begin position="220"/>
        <end position="238"/>
    </location>
</feature>
<dbReference type="PANTHER" id="PTHR46515:SF1">
    <property type="entry name" value="TATA ELEMENT MODULATORY FACTOR"/>
    <property type="match status" value="1"/>
</dbReference>
<feature type="coiled-coil region" evidence="4">
    <location>
        <begin position="442"/>
        <end position="793"/>
    </location>
</feature>
<dbReference type="Proteomes" id="UP000812440">
    <property type="component" value="Chromosome 4"/>
</dbReference>